<dbReference type="Gene3D" id="3.20.20.70">
    <property type="entry name" value="Aldolase class I"/>
    <property type="match status" value="1"/>
</dbReference>
<comment type="catalytic activity">
    <reaction evidence="1">
        <text>Hydrolysis of terminal, non-reducing alpha-D-galactose residues in alpha-D-galactosides, including galactose oligosaccharides, galactomannans and galactolipids.</text>
        <dbReference type="EC" id="3.2.1.22"/>
    </reaction>
</comment>
<organism evidence="5 6">
    <name type="scientific">Podospora australis</name>
    <dbReference type="NCBI Taxonomy" id="1536484"/>
    <lineage>
        <taxon>Eukaryota</taxon>
        <taxon>Fungi</taxon>
        <taxon>Dikarya</taxon>
        <taxon>Ascomycota</taxon>
        <taxon>Pezizomycotina</taxon>
        <taxon>Sordariomycetes</taxon>
        <taxon>Sordariomycetidae</taxon>
        <taxon>Sordariales</taxon>
        <taxon>Podosporaceae</taxon>
        <taxon>Podospora</taxon>
    </lineage>
</organism>
<evidence type="ECO:0000313" key="6">
    <source>
        <dbReference type="Proteomes" id="UP001302126"/>
    </source>
</evidence>
<name>A0AAN6X8I5_9PEZI</name>
<dbReference type="AlphaFoldDB" id="A0AAN6X8I5"/>
<comment type="similarity">
    <text evidence="2">Belongs to the glycosyl hydrolases 36 family.</text>
</comment>
<keyword evidence="6" id="KW-1185">Reference proteome</keyword>
<dbReference type="InterPro" id="IPR013785">
    <property type="entry name" value="Aldolase_TIM"/>
</dbReference>
<dbReference type="InterPro" id="IPR017853">
    <property type="entry name" value="GH"/>
</dbReference>
<dbReference type="GO" id="GO:0047274">
    <property type="term" value="F:galactinol-sucrose galactosyltransferase activity"/>
    <property type="evidence" value="ECO:0007669"/>
    <property type="project" value="UniProtKB-EC"/>
</dbReference>
<comment type="catalytic activity">
    <reaction evidence="4">
        <text>alpha-D-galactosyl-(1-&gt;3)-1D-myo-inositol + sucrose = raffinose + myo-inositol</text>
        <dbReference type="Rhea" id="RHEA:20161"/>
        <dbReference type="ChEBI" id="CHEBI:16634"/>
        <dbReference type="ChEBI" id="CHEBI:17268"/>
        <dbReference type="ChEBI" id="CHEBI:17505"/>
        <dbReference type="ChEBI" id="CHEBI:17992"/>
        <dbReference type="EC" id="2.4.1.82"/>
    </reaction>
</comment>
<dbReference type="Pfam" id="PF05691">
    <property type="entry name" value="Raffinose_syn"/>
    <property type="match status" value="1"/>
</dbReference>
<evidence type="ECO:0000256" key="2">
    <source>
        <dbReference type="ARBA" id="ARBA00007240"/>
    </source>
</evidence>
<comment type="caution">
    <text evidence="5">The sequence shown here is derived from an EMBL/GenBank/DDBJ whole genome shotgun (WGS) entry which is preliminary data.</text>
</comment>
<reference evidence="5" key="2">
    <citation type="submission" date="2023-05" db="EMBL/GenBank/DDBJ databases">
        <authorList>
            <consortium name="Lawrence Berkeley National Laboratory"/>
            <person name="Steindorff A."/>
            <person name="Hensen N."/>
            <person name="Bonometti L."/>
            <person name="Westerberg I."/>
            <person name="Brannstrom I.O."/>
            <person name="Guillou S."/>
            <person name="Cros-Aarteil S."/>
            <person name="Calhoun S."/>
            <person name="Haridas S."/>
            <person name="Kuo A."/>
            <person name="Mondo S."/>
            <person name="Pangilinan J."/>
            <person name="Riley R."/>
            <person name="Labutti K."/>
            <person name="Andreopoulos B."/>
            <person name="Lipzen A."/>
            <person name="Chen C."/>
            <person name="Yanf M."/>
            <person name="Daum C."/>
            <person name="Ng V."/>
            <person name="Clum A."/>
            <person name="Ohm R."/>
            <person name="Martin F."/>
            <person name="Silar P."/>
            <person name="Natvig D."/>
            <person name="Lalanne C."/>
            <person name="Gautier V."/>
            <person name="Ament-Velasquez S.L."/>
            <person name="Kruys A."/>
            <person name="Hutchinson M.I."/>
            <person name="Powell A.J."/>
            <person name="Barry K."/>
            <person name="Miller A.N."/>
            <person name="Grigoriev I.V."/>
            <person name="Debuchy R."/>
            <person name="Gladieux P."/>
            <person name="Thoren M.H."/>
            <person name="Johannesson H."/>
        </authorList>
    </citation>
    <scope>NUCLEOTIDE SEQUENCE</scope>
    <source>
        <strain evidence="5">PSN309</strain>
    </source>
</reference>
<keyword evidence="3" id="KW-0119">Carbohydrate metabolism</keyword>
<protein>
    <submittedName>
        <fullName evidence="5">Galactinol--sucrose galactosyltransferase 6</fullName>
    </submittedName>
</protein>
<reference evidence="5" key="1">
    <citation type="journal article" date="2023" name="Mol. Phylogenet. Evol.">
        <title>Genome-scale phylogeny and comparative genomics of the fungal order Sordariales.</title>
        <authorList>
            <person name="Hensen N."/>
            <person name="Bonometti L."/>
            <person name="Westerberg I."/>
            <person name="Brannstrom I.O."/>
            <person name="Guillou S."/>
            <person name="Cros-Aarteil S."/>
            <person name="Calhoun S."/>
            <person name="Haridas S."/>
            <person name="Kuo A."/>
            <person name="Mondo S."/>
            <person name="Pangilinan J."/>
            <person name="Riley R."/>
            <person name="LaButti K."/>
            <person name="Andreopoulos B."/>
            <person name="Lipzen A."/>
            <person name="Chen C."/>
            <person name="Yan M."/>
            <person name="Daum C."/>
            <person name="Ng V."/>
            <person name="Clum A."/>
            <person name="Steindorff A."/>
            <person name="Ohm R.A."/>
            <person name="Martin F."/>
            <person name="Silar P."/>
            <person name="Natvig D.O."/>
            <person name="Lalanne C."/>
            <person name="Gautier V."/>
            <person name="Ament-Velasquez S.L."/>
            <person name="Kruys A."/>
            <person name="Hutchinson M.I."/>
            <person name="Powell A.J."/>
            <person name="Barry K."/>
            <person name="Miller A.N."/>
            <person name="Grigoriev I.V."/>
            <person name="Debuchy R."/>
            <person name="Gladieux P."/>
            <person name="Hiltunen Thoren M."/>
            <person name="Johannesson H."/>
        </authorList>
    </citation>
    <scope>NUCLEOTIDE SEQUENCE</scope>
    <source>
        <strain evidence="5">PSN309</strain>
    </source>
</reference>
<evidence type="ECO:0000256" key="4">
    <source>
        <dbReference type="ARBA" id="ARBA00049426"/>
    </source>
</evidence>
<dbReference type="EMBL" id="MU864351">
    <property type="protein sequence ID" value="KAK4193272.1"/>
    <property type="molecule type" value="Genomic_DNA"/>
</dbReference>
<dbReference type="PANTHER" id="PTHR31268:SF32">
    <property type="entry name" value="GALACTINOL--SUCROSE GALACTOSYLTRANSFERASE 2-RELATED"/>
    <property type="match status" value="1"/>
</dbReference>
<dbReference type="Proteomes" id="UP001302126">
    <property type="component" value="Unassembled WGS sequence"/>
</dbReference>
<keyword evidence="5" id="KW-0808">Transferase</keyword>
<evidence type="ECO:0000313" key="5">
    <source>
        <dbReference type="EMBL" id="KAK4193272.1"/>
    </source>
</evidence>
<dbReference type="GO" id="GO:0004557">
    <property type="term" value="F:alpha-galactosidase activity"/>
    <property type="evidence" value="ECO:0007669"/>
    <property type="project" value="UniProtKB-EC"/>
</dbReference>
<keyword evidence="5" id="KW-0328">Glycosyltransferase</keyword>
<dbReference type="PANTHER" id="PTHR31268">
    <property type="match status" value="1"/>
</dbReference>
<dbReference type="InterPro" id="IPR008811">
    <property type="entry name" value="Glycosyl_hydrolases_36"/>
</dbReference>
<dbReference type="FunFam" id="3.20.20.70:FF:000222">
    <property type="entry name" value="Raffinose synthase Sip1 protein"/>
    <property type="match status" value="1"/>
</dbReference>
<proteinExistence type="inferred from homology"/>
<accession>A0AAN6X8I5</accession>
<gene>
    <name evidence="5" type="ORF">QBC35DRAFT_511206</name>
</gene>
<sequence length="874" mass="96728">MTEFITTYPPLGQVTQFTDSSTIIFHALLDIPTGLQYEPWELALWHSDGGGHWSGTAFHPADSNENARPSVFHKQEPGTERVYFVTSFVVQPGSPIQFTLKFRRGPDHDWRWVRDSQGFDDGLIIVNQKPVQGSDIDGLPDLISNLNPDLRWKSHLSQCPRTRLWSIDAKVDGATEEKSAFANTPLGIPWGGFIRWFSLVRPWSPWLAPRHGSTGFHLDEDAVLCSFLSPKGKHLVFLGMSGLGDVTSLLRSGDSGQLTIHVRNDAKSSTTGTILVAVGDDFESANAAVMYHARDMVMRSKVLSGEDQTETTALGDVSTQWYEDWYDGLGYCTWNALGQKLTEEKVLNAVDTLAKNKINISSLIIDDNWQDIDYQGESQFQYGFNDFEAEPTAFPRGLKALVSDIRSKHKSIQHIAVWHALLGYWGGISPSGPLSQRYKTVEVVREDSERRGLPLGGKITMIAAEDVKKFYDDFYGFLDDCGINGVKTDAQFMIDTLVSPVARCDLTHAYLDAWTIASLRHFSSKVISCMSQTPQTLFYSQLPRNKPPVVVRNSDDFFPEVRTSHPWHIWSNAHNALFTQHLNILPDWDMFQTVHEYSGFHAAARCVSGGPIYITDVPGQHDINLIRRMTGVTPRGKTVVFRPSVLGKTIDQYAGYDDLALLKIGAYHGRAGTGTGILGVFNVSSQKVSEIVPLARFPGVVSSVRYIVRGFTSGGGDPASNFPMAIGEPASLITMTLGPGEYEIYSASPVTTLESKGKEVSIANLGLLGKMTGSAALLNTRYQVRENGRILVDTTLKALGVLGIWISTLDRLDLMNDFMVTIQGQPLPPHTVKTNGKNSRILEVDIETAWTEMELESGWANEVEVKVDFALGSK</sequence>
<dbReference type="SUPFAM" id="SSF51445">
    <property type="entry name" value="(Trans)glycosidases"/>
    <property type="match status" value="1"/>
</dbReference>
<evidence type="ECO:0000256" key="3">
    <source>
        <dbReference type="ARBA" id="ARBA00023277"/>
    </source>
</evidence>
<evidence type="ECO:0000256" key="1">
    <source>
        <dbReference type="ARBA" id="ARBA00001255"/>
    </source>
</evidence>